<evidence type="ECO:0000256" key="1">
    <source>
        <dbReference type="SAM" id="MobiDB-lite"/>
    </source>
</evidence>
<dbReference type="OrthoDB" id="3981230at2759"/>
<dbReference type="EMBL" id="LT598453">
    <property type="protein sequence ID" value="SCV05057.1"/>
    <property type="molecule type" value="Genomic_DNA"/>
</dbReference>
<evidence type="ECO:0000313" key="3">
    <source>
        <dbReference type="Proteomes" id="UP000189911"/>
    </source>
</evidence>
<accession>A0A1G4KKR0</accession>
<protein>
    <submittedName>
        <fullName evidence="2">LANO_0G17524g1_1</fullName>
    </submittedName>
</protein>
<name>A0A1G4KKR0_9SACH</name>
<dbReference type="AlphaFoldDB" id="A0A1G4KKR0"/>
<feature type="region of interest" description="Disordered" evidence="1">
    <location>
        <begin position="179"/>
        <end position="200"/>
    </location>
</feature>
<sequence length="333" mass="36726">MHKTSTTPTKTSNDVLKNLQSYAGHSRFARMTPKAQVLGEALDAPPLKLGSKNGYRFPPNCNLTNSVLDSPSKPSKTLSTHAKETMFASILEHSPELTSDDDTLSDDSNMSSCSMISPAGVSPIEDLSVSPPPIKDFLLSSALLHSSLLNDGTLHEEPNSQLHSKKPDVLPLFSAGAKKPLPQATNFKPLPRKNDRKNDRQRLESLKSILKRPSSPDSLNYLVTATNGSLVNATIFATEINACTDKVPLPANKWERVTIPVNIDIRDQLVQGRVKLMGHGYEDCVDLDELEEFPKVKDAAIIRGYEYNIENPGNNRTGIKLETERKLRWDKTS</sequence>
<gene>
    <name evidence="2" type="ORF">LANO_0G17524G</name>
</gene>
<organism evidence="2 3">
    <name type="scientific">Lachancea nothofagi CBS 11611</name>
    <dbReference type="NCBI Taxonomy" id="1266666"/>
    <lineage>
        <taxon>Eukaryota</taxon>
        <taxon>Fungi</taxon>
        <taxon>Dikarya</taxon>
        <taxon>Ascomycota</taxon>
        <taxon>Saccharomycotina</taxon>
        <taxon>Saccharomycetes</taxon>
        <taxon>Saccharomycetales</taxon>
        <taxon>Saccharomycetaceae</taxon>
        <taxon>Lachancea</taxon>
    </lineage>
</organism>
<dbReference type="Proteomes" id="UP000189911">
    <property type="component" value="Chromosome G"/>
</dbReference>
<evidence type="ECO:0000313" key="2">
    <source>
        <dbReference type="EMBL" id="SCV05057.1"/>
    </source>
</evidence>
<keyword evidence="3" id="KW-1185">Reference proteome</keyword>
<proteinExistence type="predicted"/>
<reference evidence="3" key="1">
    <citation type="submission" date="2016-03" db="EMBL/GenBank/DDBJ databases">
        <authorList>
            <person name="Devillers Hugo."/>
        </authorList>
    </citation>
    <scope>NUCLEOTIDE SEQUENCE [LARGE SCALE GENOMIC DNA]</scope>
</reference>